<organism evidence="1 2">
    <name type="scientific">Frondihabitans australicus</name>
    <dbReference type="NCBI Taxonomy" id="386892"/>
    <lineage>
        <taxon>Bacteria</taxon>
        <taxon>Bacillati</taxon>
        <taxon>Actinomycetota</taxon>
        <taxon>Actinomycetes</taxon>
        <taxon>Micrococcales</taxon>
        <taxon>Microbacteriaceae</taxon>
        <taxon>Frondihabitans</taxon>
    </lineage>
</organism>
<comment type="caution">
    <text evidence="1">The sequence shown here is derived from an EMBL/GenBank/DDBJ whole genome shotgun (WGS) entry which is preliminary data.</text>
</comment>
<proteinExistence type="predicted"/>
<accession>A0A495IDH3</accession>
<keyword evidence="2" id="KW-1185">Reference proteome</keyword>
<dbReference type="Proteomes" id="UP000280008">
    <property type="component" value="Unassembled WGS sequence"/>
</dbReference>
<evidence type="ECO:0000313" key="1">
    <source>
        <dbReference type="EMBL" id="RKR73371.1"/>
    </source>
</evidence>
<evidence type="ECO:0000313" key="2">
    <source>
        <dbReference type="Proteomes" id="UP000280008"/>
    </source>
</evidence>
<dbReference type="AlphaFoldDB" id="A0A495IDH3"/>
<dbReference type="EMBL" id="RBKS01000001">
    <property type="protein sequence ID" value="RKR73371.1"/>
    <property type="molecule type" value="Genomic_DNA"/>
</dbReference>
<gene>
    <name evidence="1" type="ORF">C8E83_0463</name>
</gene>
<name>A0A495IDH3_9MICO</name>
<reference evidence="1 2" key="1">
    <citation type="submission" date="2018-10" db="EMBL/GenBank/DDBJ databases">
        <title>Sequencing the genomes of 1000 actinobacteria strains.</title>
        <authorList>
            <person name="Klenk H.-P."/>
        </authorList>
    </citation>
    <scope>NUCLEOTIDE SEQUENCE [LARGE SCALE GENOMIC DNA]</scope>
    <source>
        <strain evidence="1 2">DSM 17894</strain>
    </source>
</reference>
<protein>
    <submittedName>
        <fullName evidence="1">Uncharacterized protein</fullName>
    </submittedName>
</protein>
<dbReference type="RefSeq" id="WP_245981360.1">
    <property type="nucleotide sequence ID" value="NZ_RBKS01000001.1"/>
</dbReference>
<sequence length="701" mass="70880">MSRSENTLHRSPKAGLPRLVAAAGAVALAVAGIGLPVAAQAAPSAPTTASTSAGSKVTNLAHLDFLLDSVPLPTGVAGHSTYEQSSMPTAQAPWVYANHESDGTFQRVGGGAITDAAKGWYAQGAFDADDIARSAVVYLRDWKQNHTASSEQHAFQLLRELTYLQTTTGPHAGDVVLWQQSDGTLNPSAIPADNPNPSDSGNSYWLARTIWALGEGYAQFRSADPAFAAFLQQRMDLSLTALTRESLATYGKTTLSNGTRVPTWLITGSAGATAEAVVGLSAYVTADPHDRLATKALSESADGIQAMAVGGIGTWPFGAILPETTAVNYWHAWSGFAPDALAAASTPLHRPDLLKTADTALAQFTAQLLASGGPDNGLTPTPSDASQIAYGTDSLVESLLDTADRTHDSGLDSLAAVAAGWYFGANPADAPVYDPATGVGVDGISATGEPNLNFGAESTIHTELSMLALDAHPSVRAIATTLTSKTAVQGQSVVEAESGALTGGATVVTPSSPAVGSGVLSGGAYVQAPAGSTVTVALPAGMGPVNVYPIVNRGAAAAGSTTWTASAPHGRTVALGSTPNGGVGAQGAGAAPNLLAPLSLRSAAPAGATSVTATVRSGSAQIDALLVQPIVSHVGMTGPAGAYDLYVNGSSRTATETVTRSTPAPATVSRYDSTGRLVGTSRVVGSRLVLAVPAGGFVTVR</sequence>